<evidence type="ECO:0000313" key="2">
    <source>
        <dbReference type="Proteomes" id="UP001176960"/>
    </source>
</evidence>
<gene>
    <name evidence="1" type="primary">bet</name>
    <name evidence="1" type="ORF">LMG32879_000386</name>
</gene>
<dbReference type="Pfam" id="PF03837">
    <property type="entry name" value="RecT"/>
    <property type="match status" value="1"/>
</dbReference>
<dbReference type="GO" id="GO:0003677">
    <property type="term" value="F:DNA binding"/>
    <property type="evidence" value="ECO:0007669"/>
    <property type="project" value="InterPro"/>
</dbReference>
<reference evidence="1" key="1">
    <citation type="submission" date="2023-03" db="EMBL/GenBank/DDBJ databases">
        <authorList>
            <person name="Cleenwerck I."/>
        </authorList>
    </citation>
    <scope>NUCLEOTIDE SEQUENCE</scope>
    <source>
        <strain evidence="1">LMG 32879</strain>
    </source>
</reference>
<organism evidence="1 2">
    <name type="scientific">Brytella acorum</name>
    <dbReference type="NCBI Taxonomy" id="2959299"/>
    <lineage>
        <taxon>Bacteria</taxon>
        <taxon>Pseudomonadati</taxon>
        <taxon>Pseudomonadota</taxon>
        <taxon>Alphaproteobacteria</taxon>
        <taxon>Acetobacterales</taxon>
        <taxon>Acetobacteraceae</taxon>
        <taxon>Brytella</taxon>
    </lineage>
</organism>
<dbReference type="AlphaFoldDB" id="A0AA35Y0E3"/>
<sequence length="272" mass="30292">MDTLKNSLYPGASDASVAMVLGYCRAAALDPMKKPVHIVPIWSKAANGMVDTIMPGIALYRIMAARTGEYAGKSEPEFGPDKTISLGGVQTRFPEWCRVTVRRLVNGQMCEFHAKEYWLENYATAKRDSEEPNAMWKKRAYGQLAKCAEAQALRMAFPEQTGGTNTDDEMQGKTFDLTPETPVVQIERPRHPDYVADYRGGLAQTSSVQGVMRARKAWARTVGEAETNGNPIPEDIQNQIAEMIDARQDELADRFAREEANHAHEDRIEVPA</sequence>
<dbReference type="EMBL" id="CATKSH010000002">
    <property type="protein sequence ID" value="CAI9119569.1"/>
    <property type="molecule type" value="Genomic_DNA"/>
</dbReference>
<dbReference type="Proteomes" id="UP001176960">
    <property type="component" value="Unassembled WGS sequence"/>
</dbReference>
<dbReference type="InterPro" id="IPR010183">
    <property type="entry name" value="Phage_lambda_Bet"/>
</dbReference>
<evidence type="ECO:0000313" key="1">
    <source>
        <dbReference type="EMBL" id="CAI9119569.1"/>
    </source>
</evidence>
<keyword evidence="2" id="KW-1185">Reference proteome</keyword>
<accession>A0AA35Y0E3</accession>
<dbReference type="NCBIfam" id="TIGR01913">
    <property type="entry name" value="bet_lambda"/>
    <property type="match status" value="1"/>
</dbReference>
<dbReference type="RefSeq" id="WP_289843449.1">
    <property type="nucleotide sequence ID" value="NZ_CATKSH010000002.1"/>
</dbReference>
<dbReference type="GO" id="GO:0006310">
    <property type="term" value="P:DNA recombination"/>
    <property type="evidence" value="ECO:0007669"/>
    <property type="project" value="InterPro"/>
</dbReference>
<name>A0AA35Y0E3_9PROT</name>
<comment type="caution">
    <text evidence="1">The sequence shown here is derived from an EMBL/GenBank/DDBJ whole genome shotgun (WGS) entry which is preliminary data.</text>
</comment>
<proteinExistence type="predicted"/>
<dbReference type="InterPro" id="IPR018330">
    <property type="entry name" value="RecT_fam"/>
</dbReference>
<protein>
    <submittedName>
        <fullName evidence="1">Phage recombination protein Bet</fullName>
    </submittedName>
</protein>